<dbReference type="SMART" id="SM00338">
    <property type="entry name" value="BRLZ"/>
    <property type="match status" value="1"/>
</dbReference>
<keyword evidence="2" id="KW-0805">Transcription regulation</keyword>
<dbReference type="PANTHER" id="PTHR19304">
    <property type="entry name" value="CYCLIC-AMP RESPONSE ELEMENT BINDING PROTEIN"/>
    <property type="match status" value="1"/>
</dbReference>
<keyword evidence="3" id="KW-0804">Transcription</keyword>
<accession>A0A151WLG5</accession>
<dbReference type="PROSITE" id="PS50217">
    <property type="entry name" value="BZIP"/>
    <property type="match status" value="1"/>
</dbReference>
<keyword evidence="10" id="KW-1185">Reference proteome</keyword>
<evidence type="ECO:0000256" key="2">
    <source>
        <dbReference type="ARBA" id="ARBA00023015"/>
    </source>
</evidence>
<dbReference type="Proteomes" id="UP000075809">
    <property type="component" value="Unassembled WGS sequence"/>
</dbReference>
<dbReference type="EMBL" id="KQ982959">
    <property type="protein sequence ID" value="KYQ48686.1"/>
    <property type="molecule type" value="Genomic_DNA"/>
</dbReference>
<keyword evidence="6" id="KW-0175">Coiled coil</keyword>
<dbReference type="CDD" id="cd14687">
    <property type="entry name" value="bZIP_ATF2"/>
    <property type="match status" value="1"/>
</dbReference>
<dbReference type="InterPro" id="IPR046347">
    <property type="entry name" value="bZIP_sf"/>
</dbReference>
<keyword evidence="5" id="KW-0479">Metal-binding</keyword>
<dbReference type="STRING" id="64791.A0A151WLG5"/>
<keyword evidence="4" id="KW-0539">Nucleus</keyword>
<comment type="subcellular location">
    <subcellularLocation>
        <location evidence="1">Nucleus</location>
    </subcellularLocation>
</comment>
<evidence type="ECO:0000256" key="6">
    <source>
        <dbReference type="SAM" id="Coils"/>
    </source>
</evidence>
<name>A0A151WLG5_9HYME</name>
<evidence type="ECO:0000256" key="4">
    <source>
        <dbReference type="ARBA" id="ARBA00023242"/>
    </source>
</evidence>
<dbReference type="InterPro" id="IPR013087">
    <property type="entry name" value="Znf_C2H2_type"/>
</dbReference>
<dbReference type="Gene3D" id="3.30.160.60">
    <property type="entry name" value="Classic Zinc Finger"/>
    <property type="match status" value="1"/>
</dbReference>
<dbReference type="InterPro" id="IPR051027">
    <property type="entry name" value="bZIP_transcription_factors"/>
</dbReference>
<dbReference type="AlphaFoldDB" id="A0A151WLG5"/>
<sequence>MTDSEKLFACSTSGCNMSFTNEDQLTVHKKKHDMMLNLNNNSKSAGFVADQTPTPTRFLKNCEEVGLFQDLQNVVNPFEETFRRAVEAGNTGTLIVSEVGITDDTLHTPHIFPYISDVLPANSQILSEDNVEVPLAEKDEEQESAIKTDECNSIKLSTNETQELMKDSTVTSAKGDTLPADIIASNTNIPIAPKLSPTQPTSHLSINGEEVQLLLKTADGKLMQLCATPVSEPSNISNVNTEQQTVIIKTEPALRCAMKLESKKAVISRLSLAKMKLKQSLSKNAQNQKATEDCAKTDVTVAEKKEGIKKTIDQLKKKDILERNRASSMRARAKRKEWIQELQRTVTNVNEANTALQMEVKTLRKEVARLKALLLTHKDCPVTKAMQKGKIFLVNNFVAIDFLNFIGIVLGPKIISVDNPEILTVPISTNDVSVKRSVSYTTEIPSVPTKKSIVSITKNPVILPKMDCGTTNLAIPNATIIKTLPALKIVGVNQFMPEKSEGTKQILIVQNQPRKLCEATSRQIIQINPNYEVENAASKSTGT</sequence>
<gene>
    <name evidence="9" type="ORF">ALC60_12191</name>
</gene>
<dbReference type="SMART" id="SM00355">
    <property type="entry name" value="ZnF_C2H2"/>
    <property type="match status" value="1"/>
</dbReference>
<evidence type="ECO:0000259" key="8">
    <source>
        <dbReference type="PROSITE" id="PS50217"/>
    </source>
</evidence>
<keyword evidence="5" id="KW-0863">Zinc-finger</keyword>
<feature type="domain" description="C2H2-type" evidence="7">
    <location>
        <begin position="8"/>
        <end position="32"/>
    </location>
</feature>
<dbReference type="InterPro" id="IPR004827">
    <property type="entry name" value="bZIP"/>
</dbReference>
<dbReference type="GO" id="GO:0003700">
    <property type="term" value="F:DNA-binding transcription factor activity"/>
    <property type="evidence" value="ECO:0007669"/>
    <property type="project" value="InterPro"/>
</dbReference>
<evidence type="ECO:0000313" key="9">
    <source>
        <dbReference type="EMBL" id="KYQ48686.1"/>
    </source>
</evidence>
<evidence type="ECO:0000256" key="5">
    <source>
        <dbReference type="PROSITE-ProRule" id="PRU00042"/>
    </source>
</evidence>
<feature type="domain" description="BZIP" evidence="8">
    <location>
        <begin position="314"/>
        <end position="377"/>
    </location>
</feature>
<evidence type="ECO:0000256" key="3">
    <source>
        <dbReference type="ARBA" id="ARBA00023163"/>
    </source>
</evidence>
<feature type="coiled-coil region" evidence="6">
    <location>
        <begin position="339"/>
        <end position="373"/>
    </location>
</feature>
<organism evidence="9 10">
    <name type="scientific">Mycetomoellerius zeteki</name>
    <dbReference type="NCBI Taxonomy" id="64791"/>
    <lineage>
        <taxon>Eukaryota</taxon>
        <taxon>Metazoa</taxon>
        <taxon>Ecdysozoa</taxon>
        <taxon>Arthropoda</taxon>
        <taxon>Hexapoda</taxon>
        <taxon>Insecta</taxon>
        <taxon>Pterygota</taxon>
        <taxon>Neoptera</taxon>
        <taxon>Endopterygota</taxon>
        <taxon>Hymenoptera</taxon>
        <taxon>Apocrita</taxon>
        <taxon>Aculeata</taxon>
        <taxon>Formicoidea</taxon>
        <taxon>Formicidae</taxon>
        <taxon>Myrmicinae</taxon>
        <taxon>Mycetomoellerius</taxon>
    </lineage>
</organism>
<dbReference type="PROSITE" id="PS50157">
    <property type="entry name" value="ZINC_FINGER_C2H2_2"/>
    <property type="match status" value="1"/>
</dbReference>
<evidence type="ECO:0000256" key="1">
    <source>
        <dbReference type="ARBA" id="ARBA00004123"/>
    </source>
</evidence>
<dbReference type="Pfam" id="PF00170">
    <property type="entry name" value="bZIP_1"/>
    <property type="match status" value="1"/>
</dbReference>
<dbReference type="Gene3D" id="1.20.5.170">
    <property type="match status" value="1"/>
</dbReference>
<evidence type="ECO:0000259" key="7">
    <source>
        <dbReference type="PROSITE" id="PS50157"/>
    </source>
</evidence>
<dbReference type="SUPFAM" id="SSF57959">
    <property type="entry name" value="Leucine zipper domain"/>
    <property type="match status" value="1"/>
</dbReference>
<keyword evidence="5" id="KW-0862">Zinc</keyword>
<dbReference type="PROSITE" id="PS00028">
    <property type="entry name" value="ZINC_FINGER_C2H2_1"/>
    <property type="match status" value="1"/>
</dbReference>
<proteinExistence type="predicted"/>
<reference evidence="9 10" key="1">
    <citation type="submission" date="2015-09" db="EMBL/GenBank/DDBJ databases">
        <title>Trachymyrmex zeteki WGS genome.</title>
        <authorList>
            <person name="Nygaard S."/>
            <person name="Hu H."/>
            <person name="Boomsma J."/>
            <person name="Zhang G."/>
        </authorList>
    </citation>
    <scope>NUCLEOTIDE SEQUENCE [LARGE SCALE GENOMIC DNA]</scope>
    <source>
        <strain evidence="9">Tzet28-1</strain>
        <tissue evidence="9">Whole body</tissue>
    </source>
</reference>
<dbReference type="GO" id="GO:0008270">
    <property type="term" value="F:zinc ion binding"/>
    <property type="evidence" value="ECO:0007669"/>
    <property type="project" value="UniProtKB-KW"/>
</dbReference>
<protein>
    <submittedName>
        <fullName evidence="9">Cyclic AMP-dependent transcription factor ATF-2</fullName>
    </submittedName>
</protein>
<dbReference type="GO" id="GO:0005634">
    <property type="term" value="C:nucleus"/>
    <property type="evidence" value="ECO:0007669"/>
    <property type="project" value="UniProtKB-SubCell"/>
</dbReference>
<evidence type="ECO:0000313" key="10">
    <source>
        <dbReference type="Proteomes" id="UP000075809"/>
    </source>
</evidence>